<evidence type="ECO:0000313" key="4">
    <source>
        <dbReference type="EMBL" id="ATW27467.1"/>
    </source>
</evidence>
<dbReference type="RefSeq" id="WP_148136831.1">
    <property type="nucleotide sequence ID" value="NZ_CP017634.1"/>
</dbReference>
<dbReference type="Pfam" id="PF00440">
    <property type="entry name" value="TetR_N"/>
    <property type="match status" value="1"/>
</dbReference>
<keyword evidence="1 2" id="KW-0238">DNA-binding</keyword>
<sequence>MNGYERRTESKKNKIRTAALELFCMYGTEKTSINEIAQKAGVAPASIYNYFGSKEGLMKDTVIDLLESGWKARKELWETDLPFPELLKRALSMNDDFIDYINLETLRALLDSDPEIKKLADDFYQHRYPEIVGQFIEKGRREGYIRKELSIEAATIYLKMYQNVVQQPEMLKNRNKDLLKELCDLMLYGLAGQPIMDKTE</sequence>
<keyword evidence="5" id="KW-1185">Reference proteome</keyword>
<dbReference type="KEGG" id="fwa:DCMF_24365"/>
<evidence type="ECO:0000259" key="3">
    <source>
        <dbReference type="PROSITE" id="PS50977"/>
    </source>
</evidence>
<evidence type="ECO:0000256" key="1">
    <source>
        <dbReference type="ARBA" id="ARBA00023125"/>
    </source>
</evidence>
<reference evidence="4 5" key="1">
    <citation type="submission" date="2016-10" db="EMBL/GenBank/DDBJ databases">
        <title>Complete Genome Sequence of Peptococcaceae strain DCMF.</title>
        <authorList>
            <person name="Edwards R.J."/>
            <person name="Holland S.I."/>
            <person name="Deshpande N.P."/>
            <person name="Wong Y.K."/>
            <person name="Ertan H."/>
            <person name="Manefield M."/>
            <person name="Russell T.L."/>
            <person name="Lee M.J."/>
        </authorList>
    </citation>
    <scope>NUCLEOTIDE SEQUENCE [LARGE SCALE GENOMIC DNA]</scope>
    <source>
        <strain evidence="4 5">DCMF</strain>
    </source>
</reference>
<accession>A0A3G1KYK2</accession>
<dbReference type="SUPFAM" id="SSF46689">
    <property type="entry name" value="Homeodomain-like"/>
    <property type="match status" value="1"/>
</dbReference>
<dbReference type="OrthoDB" id="113732at2"/>
<dbReference type="PRINTS" id="PR00455">
    <property type="entry name" value="HTHTETR"/>
</dbReference>
<dbReference type="InterPro" id="IPR036271">
    <property type="entry name" value="Tet_transcr_reg_TetR-rel_C_sf"/>
</dbReference>
<dbReference type="InterPro" id="IPR009057">
    <property type="entry name" value="Homeodomain-like_sf"/>
</dbReference>
<dbReference type="PANTHER" id="PTHR43479">
    <property type="entry name" value="ACREF/ENVCD OPERON REPRESSOR-RELATED"/>
    <property type="match status" value="1"/>
</dbReference>
<name>A0A3G1KYK2_FORW1</name>
<dbReference type="GO" id="GO:0003677">
    <property type="term" value="F:DNA binding"/>
    <property type="evidence" value="ECO:0007669"/>
    <property type="project" value="UniProtKB-UniRule"/>
</dbReference>
<protein>
    <submittedName>
        <fullName evidence="4">TetR family transcriptional regulator</fullName>
    </submittedName>
</protein>
<dbReference type="Gene3D" id="1.10.357.10">
    <property type="entry name" value="Tetracycline Repressor, domain 2"/>
    <property type="match status" value="1"/>
</dbReference>
<evidence type="ECO:0000313" key="5">
    <source>
        <dbReference type="Proteomes" id="UP000323521"/>
    </source>
</evidence>
<dbReference type="SUPFAM" id="SSF48498">
    <property type="entry name" value="Tetracyclin repressor-like, C-terminal domain"/>
    <property type="match status" value="1"/>
</dbReference>
<feature type="DNA-binding region" description="H-T-H motif" evidence="2">
    <location>
        <begin position="32"/>
        <end position="51"/>
    </location>
</feature>
<organism evidence="4 5">
    <name type="scientific">Formimonas warabiya</name>
    <dbReference type="NCBI Taxonomy" id="1761012"/>
    <lineage>
        <taxon>Bacteria</taxon>
        <taxon>Bacillati</taxon>
        <taxon>Bacillota</taxon>
        <taxon>Clostridia</taxon>
        <taxon>Eubacteriales</taxon>
        <taxon>Peptococcaceae</taxon>
        <taxon>Candidatus Formimonas</taxon>
    </lineage>
</organism>
<dbReference type="InterPro" id="IPR050624">
    <property type="entry name" value="HTH-type_Tx_Regulator"/>
</dbReference>
<dbReference type="Proteomes" id="UP000323521">
    <property type="component" value="Chromosome"/>
</dbReference>
<evidence type="ECO:0000256" key="2">
    <source>
        <dbReference type="PROSITE-ProRule" id="PRU00335"/>
    </source>
</evidence>
<gene>
    <name evidence="4" type="ORF">DCMF_24365</name>
</gene>
<dbReference type="EMBL" id="CP017634">
    <property type="protein sequence ID" value="ATW27467.1"/>
    <property type="molecule type" value="Genomic_DNA"/>
</dbReference>
<proteinExistence type="predicted"/>
<dbReference type="InterPro" id="IPR001647">
    <property type="entry name" value="HTH_TetR"/>
</dbReference>
<dbReference type="PROSITE" id="PS50977">
    <property type="entry name" value="HTH_TETR_2"/>
    <property type="match status" value="1"/>
</dbReference>
<dbReference type="AlphaFoldDB" id="A0A3G1KYK2"/>
<feature type="domain" description="HTH tetR-type" evidence="3">
    <location>
        <begin position="9"/>
        <end position="69"/>
    </location>
</feature>
<dbReference type="PANTHER" id="PTHR43479:SF21">
    <property type="entry name" value="TRANSCRIPTIONAL REGULATOR, TETR FAMILY"/>
    <property type="match status" value="1"/>
</dbReference>